<organism evidence="5">
    <name type="scientific">uncultured Desulfobacterium sp</name>
    <dbReference type="NCBI Taxonomy" id="201089"/>
    <lineage>
        <taxon>Bacteria</taxon>
        <taxon>Pseudomonadati</taxon>
        <taxon>Thermodesulfobacteriota</taxon>
        <taxon>Desulfobacteria</taxon>
        <taxon>Desulfobacterales</taxon>
        <taxon>Desulfobacteriaceae</taxon>
        <taxon>Desulfobacterium</taxon>
        <taxon>environmental samples</taxon>
    </lineage>
</organism>
<comment type="similarity">
    <text evidence="1">Belongs to the FldB/FldC dehydratase alpha/beta subunit family.</text>
</comment>
<keyword evidence="2" id="KW-0479">Metal-binding</keyword>
<protein>
    <submittedName>
        <fullName evidence="5">Uncharacterized protein</fullName>
    </submittedName>
</protein>
<dbReference type="Pfam" id="PF06050">
    <property type="entry name" value="HGD-D"/>
    <property type="match status" value="1"/>
</dbReference>
<dbReference type="PANTHER" id="PTHR30548:SF5">
    <property type="entry name" value="SUBUNIT OF OXYGEN-SENSITIVE 2-HYDROXYISOCAPROYL-COA DEHYDRATASE"/>
    <property type="match status" value="1"/>
</dbReference>
<proteinExistence type="inferred from homology"/>
<evidence type="ECO:0000256" key="4">
    <source>
        <dbReference type="ARBA" id="ARBA00023014"/>
    </source>
</evidence>
<reference evidence="5" key="1">
    <citation type="journal article" date="2011" name="Environ. Microbiol.">
        <title>Genomic insights into the metabolic potential of the polycyclic aromatic hydrocarbon degrading sulfate-reducing Deltaproteobacterium N47.</title>
        <authorList>
            <person name="Bergmann F."/>
            <person name="Selesi D."/>
            <person name="Weinmaier T."/>
            <person name="Tischler P."/>
            <person name="Rattei T."/>
            <person name="Meckenstock R.U."/>
        </authorList>
    </citation>
    <scope>NUCLEOTIDE SEQUENCE</scope>
</reference>
<dbReference type="AlphaFoldDB" id="E1YMN2"/>
<dbReference type="GO" id="GO:0046872">
    <property type="term" value="F:metal ion binding"/>
    <property type="evidence" value="ECO:0007669"/>
    <property type="project" value="UniProtKB-KW"/>
</dbReference>
<dbReference type="InterPro" id="IPR010327">
    <property type="entry name" value="FldB/FldC_alpha/beta"/>
</dbReference>
<keyword evidence="3" id="KW-0408">Iron</keyword>
<gene>
    <name evidence="5" type="ORF">N47_N26510</name>
</gene>
<accession>E1YMN2</accession>
<evidence type="ECO:0000256" key="1">
    <source>
        <dbReference type="ARBA" id="ARBA00005806"/>
    </source>
</evidence>
<evidence type="ECO:0000256" key="3">
    <source>
        <dbReference type="ARBA" id="ARBA00023004"/>
    </source>
</evidence>
<dbReference type="GO" id="GO:0051536">
    <property type="term" value="F:iron-sulfur cluster binding"/>
    <property type="evidence" value="ECO:0007669"/>
    <property type="project" value="UniProtKB-KW"/>
</dbReference>
<name>E1YMN2_9BACT</name>
<dbReference type="Gene3D" id="3.40.50.11900">
    <property type="match status" value="1"/>
</dbReference>
<dbReference type="PANTHER" id="PTHR30548">
    <property type="entry name" value="2-HYDROXYGLUTARYL-COA DEHYDRATASE, D-COMPONENT-RELATED"/>
    <property type="match status" value="1"/>
</dbReference>
<sequence>MSPPCPIKDFPVRKRTAHIVNLAKEWNVAGVIEIQQKFCDPHELDKVAVSKALEEAGFPILNLEADVIMPVGPFRIRVEAFLEILSSDDFF</sequence>
<evidence type="ECO:0000256" key="2">
    <source>
        <dbReference type="ARBA" id="ARBA00022723"/>
    </source>
</evidence>
<dbReference type="EMBL" id="FR695879">
    <property type="protein sequence ID" value="CBX31826.1"/>
    <property type="molecule type" value="Genomic_DNA"/>
</dbReference>
<keyword evidence="4" id="KW-0411">Iron-sulfur</keyword>
<evidence type="ECO:0000313" key="5">
    <source>
        <dbReference type="EMBL" id="CBX31826.1"/>
    </source>
</evidence>